<name>A0A5M8RW28_9BACI</name>
<reference evidence="1 2" key="1">
    <citation type="submission" date="2018-08" db="EMBL/GenBank/DDBJ databases">
        <title>Bacillus phenotypic plasticity.</title>
        <authorList>
            <person name="Hurtado E."/>
        </authorList>
    </citation>
    <scope>NUCLEOTIDE SEQUENCE [LARGE SCALE GENOMIC DNA]</scope>
    <source>
        <strain evidence="1 2">427</strain>
    </source>
</reference>
<evidence type="ECO:0000313" key="2">
    <source>
        <dbReference type="Proteomes" id="UP000324326"/>
    </source>
</evidence>
<dbReference type="AlphaFoldDB" id="A0A5M8RW28"/>
<dbReference type="EMBL" id="QSND01000002">
    <property type="protein sequence ID" value="KAA6452079.1"/>
    <property type="molecule type" value="Genomic_DNA"/>
</dbReference>
<evidence type="ECO:0000313" key="1">
    <source>
        <dbReference type="EMBL" id="KAA6452079.1"/>
    </source>
</evidence>
<protein>
    <submittedName>
        <fullName evidence="1">Uncharacterized protein</fullName>
    </submittedName>
</protein>
<accession>A0A5M8RW28</accession>
<sequence length="62" mass="7552">MGEEFQFYYLDESYWISQNDEGLYLTRERDSNSQSFKTTDELFEKGTIDNKKIKEIWDKIDI</sequence>
<proteinExistence type="predicted"/>
<gene>
    <name evidence="1" type="ORF">DX927_06010</name>
</gene>
<comment type="caution">
    <text evidence="1">The sequence shown here is derived from an EMBL/GenBank/DDBJ whole genome shotgun (WGS) entry which is preliminary data.</text>
</comment>
<organism evidence="1 2">
    <name type="scientific">Bacillus swezeyi</name>
    <dbReference type="NCBI Taxonomy" id="1925020"/>
    <lineage>
        <taxon>Bacteria</taxon>
        <taxon>Bacillati</taxon>
        <taxon>Bacillota</taxon>
        <taxon>Bacilli</taxon>
        <taxon>Bacillales</taxon>
        <taxon>Bacillaceae</taxon>
        <taxon>Bacillus</taxon>
    </lineage>
</organism>
<dbReference type="Proteomes" id="UP000324326">
    <property type="component" value="Unassembled WGS sequence"/>
</dbReference>